<dbReference type="EMBL" id="JAVRRR010000282">
    <property type="protein sequence ID" value="KAK5143776.1"/>
    <property type="molecule type" value="Genomic_DNA"/>
</dbReference>
<evidence type="ECO:0008006" key="4">
    <source>
        <dbReference type="Google" id="ProtNLM"/>
    </source>
</evidence>
<organism evidence="2 3">
    <name type="scientific">Rachicladosporium monterosium</name>
    <dbReference type="NCBI Taxonomy" id="1507873"/>
    <lineage>
        <taxon>Eukaryota</taxon>
        <taxon>Fungi</taxon>
        <taxon>Dikarya</taxon>
        <taxon>Ascomycota</taxon>
        <taxon>Pezizomycotina</taxon>
        <taxon>Dothideomycetes</taxon>
        <taxon>Dothideomycetidae</taxon>
        <taxon>Cladosporiales</taxon>
        <taxon>Cladosporiaceae</taxon>
        <taxon>Rachicladosporium</taxon>
    </lineage>
</organism>
<evidence type="ECO:0000313" key="2">
    <source>
        <dbReference type="EMBL" id="KAK5143776.1"/>
    </source>
</evidence>
<keyword evidence="1" id="KW-0472">Membrane</keyword>
<proteinExistence type="predicted"/>
<dbReference type="Proteomes" id="UP001308179">
    <property type="component" value="Unassembled WGS sequence"/>
</dbReference>
<keyword evidence="1" id="KW-0812">Transmembrane</keyword>
<comment type="caution">
    <text evidence="2">The sequence shown here is derived from an EMBL/GenBank/DDBJ whole genome shotgun (WGS) entry which is preliminary data.</text>
</comment>
<protein>
    <recommendedName>
        <fullName evidence="4">Amino acid transporter transmembrane domain-containing protein</fullName>
    </recommendedName>
</protein>
<reference evidence="2 3" key="1">
    <citation type="submission" date="2023-08" db="EMBL/GenBank/DDBJ databases">
        <title>Black Yeasts Isolated from many extreme environments.</title>
        <authorList>
            <person name="Coleine C."/>
            <person name="Stajich J.E."/>
            <person name="Selbmann L."/>
        </authorList>
    </citation>
    <scope>NUCLEOTIDE SEQUENCE [LARGE SCALE GENOMIC DNA]</scope>
    <source>
        <strain evidence="2 3">CCFEE 5386</strain>
    </source>
</reference>
<evidence type="ECO:0000256" key="1">
    <source>
        <dbReference type="SAM" id="Phobius"/>
    </source>
</evidence>
<name>A0ABR0L5H5_9PEZI</name>
<evidence type="ECO:0000313" key="3">
    <source>
        <dbReference type="Proteomes" id="UP001308179"/>
    </source>
</evidence>
<accession>A0ABR0L5H5</accession>
<keyword evidence="1" id="KW-1133">Transmembrane helix</keyword>
<keyword evidence="3" id="KW-1185">Reference proteome</keyword>
<gene>
    <name evidence="2" type="ORF">LTR32_004167</name>
</gene>
<sequence>MGHLKHEAAVNEDSIETQPASLSATPTDEKREAYEVFKLTEDGVDFRTVSWQRATIIFLKIQFAMSILSVPGSMAVLGAIGGALSITLLSYSETFAIDTRNAILSLTCARSSGVAPAENSSVPSY</sequence>
<feature type="transmembrane region" description="Helical" evidence="1">
    <location>
        <begin position="63"/>
        <end position="91"/>
    </location>
</feature>